<evidence type="ECO:0008006" key="3">
    <source>
        <dbReference type="Google" id="ProtNLM"/>
    </source>
</evidence>
<dbReference type="Gene3D" id="3.40.50.300">
    <property type="entry name" value="P-loop containing nucleotide triphosphate hydrolases"/>
    <property type="match status" value="1"/>
</dbReference>
<evidence type="ECO:0000313" key="1">
    <source>
        <dbReference type="EMBL" id="BAJ28203.1"/>
    </source>
</evidence>
<gene>
    <name evidence="1" type="ordered locus">KSE_23860</name>
</gene>
<name>E4NAH2_KITSK</name>
<dbReference type="HOGENOM" id="CLU_063018_1_0_11"/>
<dbReference type="STRING" id="452652.KSE_23860"/>
<accession>E4NAH2</accession>
<dbReference type="InterPro" id="IPR008868">
    <property type="entry name" value="TniB"/>
</dbReference>
<dbReference type="KEGG" id="ksk:KSE_23860"/>
<dbReference type="Proteomes" id="UP000007076">
    <property type="component" value="Chromosome"/>
</dbReference>
<proteinExistence type="predicted"/>
<reference evidence="1 2" key="1">
    <citation type="journal article" date="2010" name="DNA Res.">
        <title>Genome sequence of Kitasatospora setae NBRC 14216T: an evolutionary snapshot of the family Streptomycetaceae.</title>
        <authorList>
            <person name="Ichikawa N."/>
            <person name="Oguchi A."/>
            <person name="Ikeda H."/>
            <person name="Ishikawa J."/>
            <person name="Kitani S."/>
            <person name="Watanabe Y."/>
            <person name="Nakamura S."/>
            <person name="Katano Y."/>
            <person name="Kishi E."/>
            <person name="Sasagawa M."/>
            <person name="Ankai A."/>
            <person name="Fukui S."/>
            <person name="Hashimoto Y."/>
            <person name="Kamata S."/>
            <person name="Otoguro M."/>
            <person name="Tanikawa S."/>
            <person name="Nihira T."/>
            <person name="Horinouchi S."/>
            <person name="Ohnishi Y."/>
            <person name="Hayakawa M."/>
            <person name="Kuzuyama T."/>
            <person name="Arisawa A."/>
            <person name="Nomoto F."/>
            <person name="Miura H."/>
            <person name="Takahashi Y."/>
            <person name="Fujita N."/>
        </authorList>
    </citation>
    <scope>NUCLEOTIDE SEQUENCE [LARGE SCALE GENOMIC DNA]</scope>
    <source>
        <strain evidence="2">ATCC 33774 / DSM 43861 / JCM 3304 / KCC A-0304 / NBRC 14216 / KM-6054</strain>
    </source>
</reference>
<dbReference type="EMBL" id="AP010968">
    <property type="protein sequence ID" value="BAJ28203.1"/>
    <property type="molecule type" value="Genomic_DNA"/>
</dbReference>
<keyword evidence="2" id="KW-1185">Reference proteome</keyword>
<dbReference type="AlphaFoldDB" id="E4NAH2"/>
<organism evidence="1 2">
    <name type="scientific">Kitasatospora setae (strain ATCC 33774 / DSM 43861 / JCM 3304 / KCC A-0304 / NBRC 14216 / KM-6054)</name>
    <name type="common">Streptomyces setae</name>
    <dbReference type="NCBI Taxonomy" id="452652"/>
    <lineage>
        <taxon>Bacteria</taxon>
        <taxon>Bacillati</taxon>
        <taxon>Actinomycetota</taxon>
        <taxon>Actinomycetes</taxon>
        <taxon>Kitasatosporales</taxon>
        <taxon>Streptomycetaceae</taxon>
        <taxon>Kitasatospora</taxon>
    </lineage>
</organism>
<dbReference type="InterPro" id="IPR027417">
    <property type="entry name" value="P-loop_NTPase"/>
</dbReference>
<dbReference type="PATRIC" id="fig|452652.3.peg.2393"/>
<dbReference type="Pfam" id="PF05621">
    <property type="entry name" value="TniB"/>
    <property type="match status" value="1"/>
</dbReference>
<protein>
    <recommendedName>
        <fullName evidence="3">AAA+ ATPase domain-containing protein</fullName>
    </recommendedName>
</protein>
<sequence>MRHPFMHPGLAEPRTKEEWRAYVDHTAPPRPELPPYSTYEAMTPDERDDFNDARDDHHSALALVRTSRMQEIHQAIDQRIRVNRHQAAGARRGIVIDGPPTIGKSTAVKWFAADFERRLRRRHPERFEPGYVVDGYIVDYCPVVYLSVPAAATPKDLSSSLAHYLAIPNPTRGTKSSITSRVLDVMRLCGTELVIIDDAHFLDLSAREGRIVNDHLKDIANHVAATFVYTGVDLKKSGLFLEGRGASVRATQTSGRNTLHSMSPFKINTTAEKTEWVKIVLALESALCLYQHEAGSLAKLAQYLHDRTSGSICALSDLLRESAIVAVHTGEEKITRPLMETVEISDLAQSAYRVTVKAKKPGEAGSRSGSAAG</sequence>
<evidence type="ECO:0000313" key="2">
    <source>
        <dbReference type="Proteomes" id="UP000007076"/>
    </source>
</evidence>
<dbReference type="SUPFAM" id="SSF52540">
    <property type="entry name" value="P-loop containing nucleoside triphosphate hydrolases"/>
    <property type="match status" value="1"/>
</dbReference>
<dbReference type="eggNOG" id="COG2842">
    <property type="taxonomic scope" value="Bacteria"/>
</dbReference>